<dbReference type="InterPro" id="IPR039448">
    <property type="entry name" value="Beta_helix"/>
</dbReference>
<proteinExistence type="predicted"/>
<name>A0A679GHD9_9GAMM</name>
<dbReference type="KEGG" id="poj:PtoMrB4_25890"/>
<sequence length="503" mass="53604">MRQVIFRSGRRLLAGLLPLLLGLDAQAASYQPPHPALSLLPWDGQQAELQHARDAIAQATLPPLETAVPAGRAHASLETMFSSQQGSWYFEPFARNGLFRAIAGYQAHHPQAVVISGGSLTLEQLSSALNDPRVLKRHKDGYLLSYPLVIAPGAALRIEGSTLYLYTPSGTALINRGLLQLKGATLSSWKGESAGDTQDPYRPFVMAWAGSTLHIEDSHLERLGYNANFTRGITTALSPQQPTSTAPARVLVRNSTFNDLSTALELQHARARVQGSRFSDQQQYAVDLKDSQVEVLGNRIDGVQNNSGLRARGQVSGLIADNSVLNTAKAGIEVVEQQGALGIRRNLLGASHGTGILLNQLAPSEVRPLLLEGNLIGNTQGSGIDANNVGGALFLVGNQIGNTPEYAVSLRNPQRLPGRLVLIGNTLGGIGKAMVRVEGLEQIVLGGNRFQGNPVLQSAFIGDLLPVQSQVLESTVRHPCLLRVDTGASAPAAELLLDEGCKG</sequence>
<dbReference type="EMBL" id="AP022642">
    <property type="protein sequence ID" value="BCA28612.1"/>
    <property type="molecule type" value="Genomic_DNA"/>
</dbReference>
<dbReference type="UniPathway" id="UPA00286"/>
<dbReference type="Gene3D" id="2.160.20.10">
    <property type="entry name" value="Single-stranded right-handed beta-helix, Pectin lyase-like"/>
    <property type="match status" value="1"/>
</dbReference>
<keyword evidence="1" id="KW-0732">Signal</keyword>
<reference evidence="3 4" key="1">
    <citation type="journal article" date="2020" name="Microbiol. Resour. Announc.">
        <title>Complete genome sequence of Pseudomonas otitidis strain MrB4, isolated from Lake Biwa in Japan.</title>
        <authorList>
            <person name="Miyazaki K."/>
            <person name="Hase E."/>
            <person name="Maruya T."/>
        </authorList>
    </citation>
    <scope>NUCLEOTIDE SEQUENCE [LARGE SCALE GENOMIC DNA]</scope>
    <source>
        <strain evidence="3 4">MrB4</strain>
    </source>
</reference>
<accession>A0A679GHD9</accession>
<feature type="signal peptide" evidence="1">
    <location>
        <begin position="1"/>
        <end position="27"/>
    </location>
</feature>
<dbReference type="InterPro" id="IPR011050">
    <property type="entry name" value="Pectin_lyase_fold/virulence"/>
</dbReference>
<organism evidence="3 4">
    <name type="scientific">Metapseudomonas otitidis</name>
    <dbReference type="NCBI Taxonomy" id="319939"/>
    <lineage>
        <taxon>Bacteria</taxon>
        <taxon>Pseudomonadati</taxon>
        <taxon>Pseudomonadota</taxon>
        <taxon>Gammaproteobacteria</taxon>
        <taxon>Pseudomonadales</taxon>
        <taxon>Pseudomonadaceae</taxon>
        <taxon>Metapseudomonas</taxon>
    </lineage>
</organism>
<feature type="chain" id="PRO_5025354189" description="Right handed beta helix domain-containing protein" evidence="1">
    <location>
        <begin position="28"/>
        <end position="503"/>
    </location>
</feature>
<feature type="domain" description="Right handed beta helix" evidence="2">
    <location>
        <begin position="250"/>
        <end position="400"/>
    </location>
</feature>
<dbReference type="SUPFAM" id="SSF51126">
    <property type="entry name" value="Pectin lyase-like"/>
    <property type="match status" value="1"/>
</dbReference>
<dbReference type="GeneID" id="57397813"/>
<dbReference type="RefSeq" id="WP_172433511.1">
    <property type="nucleotide sequence ID" value="NZ_AP022642.1"/>
</dbReference>
<protein>
    <recommendedName>
        <fullName evidence="2">Right handed beta helix domain-containing protein</fullName>
    </recommendedName>
</protein>
<dbReference type="GO" id="GO:0042121">
    <property type="term" value="P:alginic acid biosynthetic process"/>
    <property type="evidence" value="ECO:0007669"/>
    <property type="project" value="UniProtKB-UniPathway"/>
</dbReference>
<gene>
    <name evidence="3" type="ORF">PtoMrB4_25890</name>
</gene>
<evidence type="ECO:0000313" key="4">
    <source>
        <dbReference type="Proteomes" id="UP000501237"/>
    </source>
</evidence>
<dbReference type="Proteomes" id="UP000501237">
    <property type="component" value="Chromosome"/>
</dbReference>
<evidence type="ECO:0000313" key="3">
    <source>
        <dbReference type="EMBL" id="BCA28612.1"/>
    </source>
</evidence>
<dbReference type="InterPro" id="IPR012334">
    <property type="entry name" value="Pectin_lyas_fold"/>
</dbReference>
<dbReference type="Pfam" id="PF13229">
    <property type="entry name" value="Beta_helix"/>
    <property type="match status" value="1"/>
</dbReference>
<evidence type="ECO:0000256" key="1">
    <source>
        <dbReference type="SAM" id="SignalP"/>
    </source>
</evidence>
<evidence type="ECO:0000259" key="2">
    <source>
        <dbReference type="Pfam" id="PF13229"/>
    </source>
</evidence>
<dbReference type="AlphaFoldDB" id="A0A679GHD9"/>